<reference evidence="4 5" key="1">
    <citation type="journal article" date="2016" name="ISME J.">
        <title>Chasing the elusive Euryarchaeota class WSA2: genomes reveal a uniquely fastidious methyl-reducing methanogen.</title>
        <authorList>
            <person name="Nobu M.K."/>
            <person name="Narihiro T."/>
            <person name="Kuroda K."/>
            <person name="Mei R."/>
            <person name="Liu W.T."/>
        </authorList>
    </citation>
    <scope>NUCLEOTIDE SEQUENCE [LARGE SCALE GENOMIC DNA]</scope>
    <source>
        <strain evidence="1">B03fssc0709_Meth_Bin005</strain>
        <strain evidence="2">B15fssc0709_Meth_Bin003</strain>
        <strain evidence="3">BMIXfssc0709_Meth_Bin006</strain>
    </source>
</reference>
<accession>A0A150IV17</accession>
<evidence type="ECO:0000313" key="4">
    <source>
        <dbReference type="Proteomes" id="UP000091929"/>
    </source>
</evidence>
<dbReference type="Proteomes" id="UP000092403">
    <property type="component" value="Unassembled WGS sequence"/>
</dbReference>
<dbReference type="EMBL" id="LNJC01000001">
    <property type="protein sequence ID" value="KYC51353.1"/>
    <property type="molecule type" value="Genomic_DNA"/>
</dbReference>
<dbReference type="Proteomes" id="UP000091929">
    <property type="component" value="Unassembled WGS sequence"/>
</dbReference>
<evidence type="ECO:0000313" key="3">
    <source>
        <dbReference type="EMBL" id="KYC51353.1"/>
    </source>
</evidence>
<dbReference type="Proteomes" id="UP000092401">
    <property type="component" value="Unassembled WGS sequence"/>
</dbReference>
<proteinExistence type="predicted"/>
<organism evidence="1 5">
    <name type="scientific">Candidatus Methanofastidiosum methylothiophilum</name>
    <dbReference type="NCBI Taxonomy" id="1705564"/>
    <lineage>
        <taxon>Archaea</taxon>
        <taxon>Methanobacteriati</taxon>
        <taxon>Methanobacteriota</taxon>
        <taxon>Stenosarchaea group</taxon>
        <taxon>Candidatus Methanofastidiosia</taxon>
        <taxon>Candidatus Methanofastidiosales</taxon>
        <taxon>Candidatus Methanofastidiosaceae</taxon>
        <taxon>Candidatus Methanofastidiosum</taxon>
    </lineage>
</organism>
<protein>
    <submittedName>
        <fullName evidence="1">Uncharacterized protein</fullName>
    </submittedName>
</protein>
<dbReference type="EMBL" id="LNGF01000001">
    <property type="protein sequence ID" value="KYC48705.1"/>
    <property type="molecule type" value="Genomic_DNA"/>
</dbReference>
<evidence type="ECO:0000313" key="1">
    <source>
        <dbReference type="EMBL" id="KYC44820.1"/>
    </source>
</evidence>
<accession>A0A150J2A0</accession>
<comment type="caution">
    <text evidence="1">The sequence shown here is derived from an EMBL/GenBank/DDBJ whole genome shotgun (WGS) entry which is preliminary data.</text>
</comment>
<dbReference type="AlphaFoldDB" id="A0A150IIG2"/>
<name>A0A150IIG2_9EURY</name>
<accession>A0A150IIG2</accession>
<evidence type="ECO:0000313" key="2">
    <source>
        <dbReference type="EMBL" id="KYC48705.1"/>
    </source>
</evidence>
<sequence length="56" mass="6799">MKRLMEFYVDVILKEKIKMKSEKIEILNIELSERISDIELRRVEGLSEKELYELLN</sequence>
<evidence type="ECO:0000313" key="5">
    <source>
        <dbReference type="Proteomes" id="UP000092401"/>
    </source>
</evidence>
<dbReference type="EMBL" id="LNGE01000041">
    <property type="protein sequence ID" value="KYC44820.1"/>
    <property type="molecule type" value="Genomic_DNA"/>
</dbReference>
<gene>
    <name evidence="1" type="ORF">APG10_01403</name>
    <name evidence="2" type="ORF">APG11_00015</name>
    <name evidence="3" type="ORF">APG12_00014</name>
</gene>